<dbReference type="InterPro" id="IPR011989">
    <property type="entry name" value="ARM-like"/>
</dbReference>
<feature type="non-terminal residue" evidence="3">
    <location>
        <position position="316"/>
    </location>
</feature>
<comment type="caution">
    <text evidence="3">The sequence shown here is derived from an EMBL/GenBank/DDBJ whole genome shotgun (WGS) entry which is preliminary data.</text>
</comment>
<dbReference type="GO" id="GO:0042147">
    <property type="term" value="P:retrograde transport, endosome to Golgi"/>
    <property type="evidence" value="ECO:0007669"/>
    <property type="project" value="TreeGrafter"/>
</dbReference>
<dbReference type="InterPro" id="IPR040108">
    <property type="entry name" value="Laa1/Sip1/HEATR5"/>
</dbReference>
<dbReference type="GO" id="GO:0005829">
    <property type="term" value="C:cytosol"/>
    <property type="evidence" value="ECO:0007669"/>
    <property type="project" value="GOC"/>
</dbReference>
<dbReference type="GO" id="GO:0030139">
    <property type="term" value="C:endocytic vesicle"/>
    <property type="evidence" value="ECO:0007669"/>
    <property type="project" value="TreeGrafter"/>
</dbReference>
<dbReference type="GO" id="GO:0005794">
    <property type="term" value="C:Golgi apparatus"/>
    <property type="evidence" value="ECO:0007669"/>
    <property type="project" value="TreeGrafter"/>
</dbReference>
<comment type="similarity">
    <text evidence="1">Belongs to the HEATR5 family.</text>
</comment>
<dbReference type="InterPro" id="IPR016024">
    <property type="entry name" value="ARM-type_fold"/>
</dbReference>
<dbReference type="EMBL" id="MU154935">
    <property type="protein sequence ID" value="KAF9486778.1"/>
    <property type="molecule type" value="Genomic_DNA"/>
</dbReference>
<sequence length="316" mass="34208">MSGDFSAYPVICQILDAIITVLGPDIQGSPRTRALILNLVQEFSAEGDDNIRVESIQCIQHFLMSAPEFVDIPRLVTRFMGYLASPRRPIKLVSIIALYQLVQKDALVMSRVGGDQLVEDLFGMLDDNSGVEGVKNVITTWIDLCQRIMSRTTASQQVADAASRQNMRDDEGESLNVGASSVAPGGSAGYQTSRWRTKLFALQCVHLICATVAKSGRREQLDAVISRTLGLPTAGLLVSRVPDLSKMAFTASTAYVTEIGLEGLVVLRDVIETFSKAADPAYEDSLLLEQHQAPITAALTPSFSSDSTPEILESAV</sequence>
<dbReference type="Gene3D" id="1.25.10.10">
    <property type="entry name" value="Leucine-rich Repeat Variant"/>
    <property type="match status" value="1"/>
</dbReference>
<dbReference type="InterPro" id="IPR046837">
    <property type="entry name" value="Laa1/Sip1/HEATR5-like_HEAT"/>
</dbReference>
<dbReference type="GO" id="GO:0008104">
    <property type="term" value="P:intracellular protein localization"/>
    <property type="evidence" value="ECO:0007669"/>
    <property type="project" value="TreeGrafter"/>
</dbReference>
<accession>A0A9P5ZGN1</accession>
<dbReference type="AlphaFoldDB" id="A0A9P5ZGN1"/>
<evidence type="ECO:0000313" key="3">
    <source>
        <dbReference type="EMBL" id="KAF9486778.1"/>
    </source>
</evidence>
<dbReference type="PANTHER" id="PTHR21663">
    <property type="entry name" value="HYPOTHETICAL HEAT DOMAIN-CONTAINING"/>
    <property type="match status" value="1"/>
</dbReference>
<dbReference type="GO" id="GO:0016020">
    <property type="term" value="C:membrane"/>
    <property type="evidence" value="ECO:0007669"/>
    <property type="project" value="TreeGrafter"/>
</dbReference>
<gene>
    <name evidence="3" type="ORF">BDN71DRAFT_1491425</name>
</gene>
<evidence type="ECO:0000313" key="4">
    <source>
        <dbReference type="Proteomes" id="UP000807025"/>
    </source>
</evidence>
<name>A0A9P5ZGN1_PLEER</name>
<protein>
    <submittedName>
        <fullName evidence="3">Uncharacterized protein</fullName>
    </submittedName>
</protein>
<evidence type="ECO:0000256" key="2">
    <source>
        <dbReference type="SAM" id="MobiDB-lite"/>
    </source>
</evidence>
<dbReference type="Pfam" id="PF20210">
    <property type="entry name" value="Laa1_Sip1_HTR5"/>
    <property type="match status" value="1"/>
</dbReference>
<feature type="region of interest" description="Disordered" evidence="2">
    <location>
        <begin position="159"/>
        <end position="188"/>
    </location>
</feature>
<reference evidence="3" key="1">
    <citation type="submission" date="2020-11" db="EMBL/GenBank/DDBJ databases">
        <authorList>
            <consortium name="DOE Joint Genome Institute"/>
            <person name="Ahrendt S."/>
            <person name="Riley R."/>
            <person name="Andreopoulos W."/>
            <person name="Labutti K."/>
            <person name="Pangilinan J."/>
            <person name="Ruiz-Duenas F.J."/>
            <person name="Barrasa J.M."/>
            <person name="Sanchez-Garcia M."/>
            <person name="Camarero S."/>
            <person name="Miyauchi S."/>
            <person name="Serrano A."/>
            <person name="Linde D."/>
            <person name="Babiker R."/>
            <person name="Drula E."/>
            <person name="Ayuso-Fernandez I."/>
            <person name="Pacheco R."/>
            <person name="Padilla G."/>
            <person name="Ferreira P."/>
            <person name="Barriuso J."/>
            <person name="Kellner H."/>
            <person name="Castanera R."/>
            <person name="Alfaro M."/>
            <person name="Ramirez L."/>
            <person name="Pisabarro A.G."/>
            <person name="Kuo A."/>
            <person name="Tritt A."/>
            <person name="Lipzen A."/>
            <person name="He G."/>
            <person name="Yan M."/>
            <person name="Ng V."/>
            <person name="Cullen D."/>
            <person name="Martin F."/>
            <person name="Rosso M.-N."/>
            <person name="Henrissat B."/>
            <person name="Hibbett D."/>
            <person name="Martinez A.T."/>
            <person name="Grigoriev I.V."/>
        </authorList>
    </citation>
    <scope>NUCLEOTIDE SEQUENCE</scope>
    <source>
        <strain evidence="3">ATCC 90797</strain>
    </source>
</reference>
<proteinExistence type="inferred from homology"/>
<dbReference type="Proteomes" id="UP000807025">
    <property type="component" value="Unassembled WGS sequence"/>
</dbReference>
<keyword evidence="4" id="KW-1185">Reference proteome</keyword>
<organism evidence="3 4">
    <name type="scientific">Pleurotus eryngii</name>
    <name type="common">Boletus of the steppes</name>
    <dbReference type="NCBI Taxonomy" id="5323"/>
    <lineage>
        <taxon>Eukaryota</taxon>
        <taxon>Fungi</taxon>
        <taxon>Dikarya</taxon>
        <taxon>Basidiomycota</taxon>
        <taxon>Agaricomycotina</taxon>
        <taxon>Agaricomycetes</taxon>
        <taxon>Agaricomycetidae</taxon>
        <taxon>Agaricales</taxon>
        <taxon>Pleurotineae</taxon>
        <taxon>Pleurotaceae</taxon>
        <taxon>Pleurotus</taxon>
    </lineage>
</organism>
<dbReference type="PANTHER" id="PTHR21663:SF0">
    <property type="entry name" value="HEAT REPEAT-CONTAINING PROTEIN 5B"/>
    <property type="match status" value="1"/>
</dbReference>
<dbReference type="GO" id="GO:0006897">
    <property type="term" value="P:endocytosis"/>
    <property type="evidence" value="ECO:0007669"/>
    <property type="project" value="TreeGrafter"/>
</dbReference>
<dbReference type="OrthoDB" id="192608at2759"/>
<evidence type="ECO:0000256" key="1">
    <source>
        <dbReference type="ARBA" id="ARBA00008304"/>
    </source>
</evidence>
<dbReference type="SUPFAM" id="SSF48371">
    <property type="entry name" value="ARM repeat"/>
    <property type="match status" value="1"/>
</dbReference>